<keyword evidence="4" id="KW-0732">Signal</keyword>
<dbReference type="GO" id="GO:0003847">
    <property type="term" value="F:1-alkyl-2-acetylglycerophosphocholine esterase activity"/>
    <property type="evidence" value="ECO:0007669"/>
    <property type="project" value="TreeGrafter"/>
</dbReference>
<protein>
    <submittedName>
        <fullName evidence="5">Predicted dienelactone hydrolase</fullName>
    </submittedName>
</protein>
<sequence>MNKLLAAAFAVGFSAQFALVGVTMAQDNRIDQVRPDAPELAPYGELEIGVRTIDLVNKDQVDIVKVEPGKELPRYDRPLKVEVWYPAALSPSARPRIYEGVFLRDGETQVTLHGRALRDAEPITGEEPYPLVIVSHGYPGNRFLLSHLAENLASKGYVVAAIDHTDSTYNDQGKFGSTLVNRPLDQKFVLNEIERLGGEDGSFLNGLVDTEKAAIIGYSMGGYGAVISAGAGVTEAAVGYEWGAPEKTLAVNQAGSESHNGLPDERVKAVVAFAPWGMERGFWDEDALAKIQKPIFYVAGSVDDVSGYDKGVKAIYEGTINADAYLLTFENANHNAGAPIPAPVESWKKSEKLGWAPFDHYADPVWDTVRMNNISQHFVTAFLGKYLKEDEEMEAYLDVVPNAADGVFAANEDGTFKPEHTYWKGFADRTAKGLTLSQRMAGSN</sequence>
<evidence type="ECO:0000256" key="4">
    <source>
        <dbReference type="SAM" id="SignalP"/>
    </source>
</evidence>
<reference evidence="5 6" key="1">
    <citation type="submission" date="2017-04" db="EMBL/GenBank/DDBJ databases">
        <authorList>
            <person name="Afonso C.L."/>
            <person name="Miller P.J."/>
            <person name="Scott M.A."/>
            <person name="Spackman E."/>
            <person name="Goraichik I."/>
            <person name="Dimitrov K.M."/>
            <person name="Suarez D.L."/>
            <person name="Swayne D.E."/>
        </authorList>
    </citation>
    <scope>NUCLEOTIDE SEQUENCE [LARGE SCALE GENOMIC DNA]</scope>
    <source>
        <strain evidence="5 6">B5P</strain>
    </source>
</reference>
<proteinExistence type="predicted"/>
<dbReference type="OrthoDB" id="9814760at2"/>
<feature type="signal peptide" evidence="4">
    <location>
        <begin position="1"/>
        <end position="25"/>
    </location>
</feature>
<dbReference type="GO" id="GO:0016042">
    <property type="term" value="P:lipid catabolic process"/>
    <property type="evidence" value="ECO:0007669"/>
    <property type="project" value="UniProtKB-KW"/>
</dbReference>
<evidence type="ECO:0000256" key="2">
    <source>
        <dbReference type="ARBA" id="ARBA00022963"/>
    </source>
</evidence>
<dbReference type="PANTHER" id="PTHR10272">
    <property type="entry name" value="PLATELET-ACTIVATING FACTOR ACETYLHYDROLASE"/>
    <property type="match status" value="1"/>
</dbReference>
<dbReference type="EMBL" id="FXBL01000004">
    <property type="protein sequence ID" value="SMH51392.1"/>
    <property type="molecule type" value="Genomic_DNA"/>
</dbReference>
<dbReference type="SUPFAM" id="SSF53474">
    <property type="entry name" value="alpha/beta-Hydrolases"/>
    <property type="match status" value="1"/>
</dbReference>
<dbReference type="PANTHER" id="PTHR10272:SF0">
    <property type="entry name" value="PLATELET-ACTIVATING FACTOR ACETYLHYDROLASE"/>
    <property type="match status" value="1"/>
</dbReference>
<dbReference type="AlphaFoldDB" id="A0A1X7PIN9"/>
<keyword evidence="3" id="KW-0443">Lipid metabolism</keyword>
<name>A0A1X7PIN9_9HYPH</name>
<accession>A0A1X7PIN9</accession>
<keyword evidence="2" id="KW-0442">Lipid degradation</keyword>
<evidence type="ECO:0000256" key="1">
    <source>
        <dbReference type="ARBA" id="ARBA00022801"/>
    </source>
</evidence>
<dbReference type="InterPro" id="IPR029058">
    <property type="entry name" value="AB_hydrolase_fold"/>
</dbReference>
<evidence type="ECO:0000256" key="3">
    <source>
        <dbReference type="ARBA" id="ARBA00023098"/>
    </source>
</evidence>
<evidence type="ECO:0000313" key="6">
    <source>
        <dbReference type="Proteomes" id="UP000193083"/>
    </source>
</evidence>
<dbReference type="Proteomes" id="UP000193083">
    <property type="component" value="Unassembled WGS sequence"/>
</dbReference>
<evidence type="ECO:0000313" key="5">
    <source>
        <dbReference type="EMBL" id="SMH51392.1"/>
    </source>
</evidence>
<dbReference type="Pfam" id="PF03403">
    <property type="entry name" value="PAF-AH_p_II"/>
    <property type="match status" value="1"/>
</dbReference>
<keyword evidence="6" id="KW-1185">Reference proteome</keyword>
<feature type="chain" id="PRO_5013141030" evidence="4">
    <location>
        <begin position="26"/>
        <end position="444"/>
    </location>
</feature>
<keyword evidence="1 5" id="KW-0378">Hydrolase</keyword>
<dbReference type="Gene3D" id="3.40.50.1820">
    <property type="entry name" value="alpha/beta hydrolase"/>
    <property type="match status" value="1"/>
</dbReference>
<dbReference type="RefSeq" id="WP_085466113.1">
    <property type="nucleotide sequence ID" value="NZ_FXBL01000004.1"/>
</dbReference>
<organism evidence="5 6">
    <name type="scientific">Mesorhizobium australicum</name>
    <dbReference type="NCBI Taxonomy" id="536018"/>
    <lineage>
        <taxon>Bacteria</taxon>
        <taxon>Pseudomonadati</taxon>
        <taxon>Pseudomonadota</taxon>
        <taxon>Alphaproteobacteria</taxon>
        <taxon>Hyphomicrobiales</taxon>
        <taxon>Phyllobacteriaceae</taxon>
        <taxon>Mesorhizobium</taxon>
    </lineage>
</organism>
<gene>
    <name evidence="5" type="ORF">SAMN02982922_4420</name>
</gene>